<feature type="transmembrane region" description="Helical" evidence="1">
    <location>
        <begin position="246"/>
        <end position="269"/>
    </location>
</feature>
<dbReference type="EMBL" id="JH598253">
    <property type="status" value="NOT_ANNOTATED_CDS"/>
    <property type="molecule type" value="Genomic_DNA"/>
</dbReference>
<dbReference type="HOGENOM" id="CLU_916601_0_0_1"/>
<dbReference type="VEuPathDB" id="FungiDB:HpaG800987"/>
<protein>
    <submittedName>
        <fullName evidence="2">Uncharacterized protein</fullName>
    </submittedName>
</protein>
<dbReference type="EnsemblProtists" id="HpaT800987">
    <property type="protein sequence ID" value="HpaP800987"/>
    <property type="gene ID" value="HpaG800987"/>
</dbReference>
<keyword evidence="3" id="KW-1185">Reference proteome</keyword>
<keyword evidence="1" id="KW-0472">Membrane</keyword>
<evidence type="ECO:0000256" key="1">
    <source>
        <dbReference type="SAM" id="Phobius"/>
    </source>
</evidence>
<proteinExistence type="predicted"/>
<evidence type="ECO:0000313" key="3">
    <source>
        <dbReference type="Proteomes" id="UP000011713"/>
    </source>
</evidence>
<keyword evidence="1" id="KW-1133">Transmembrane helix</keyword>
<sequence length="304" mass="33588">MQRCPQHVIIEDAYITAIEHNWRESSIKYMYRVFTIVYLLVRAKDGLNTGRVVFTLTKTVLAYNSSAFNKSLPYAERSVSSFAISTHCCSDDRKRGRSTRSHCTAVLDPRPVGGAAKGVLPRACCAPIHHLWARLAPERCKRIFVSSAVAVIAIVTFVSVAHVVVAATAAAVAVVALSFYDVPFDFVTAAAGGGAAADVIVREVTTVLWYFLVRELLFPPHFLLFSPHHNFCLNNYRAPHQSKIPLQQQTSCCLAVLLASPVNILCIVIRVRKQLNMVRPVGLTALYKQTLHHSKSQLIVLSFG</sequence>
<evidence type="ECO:0000313" key="2">
    <source>
        <dbReference type="EnsemblProtists" id="HpaP800987"/>
    </source>
</evidence>
<name>M4B3Y8_HYAAE</name>
<dbReference type="AlphaFoldDB" id="M4B3Y8"/>
<dbReference type="InParanoid" id="M4B3Y8"/>
<feature type="transmembrane region" description="Helical" evidence="1">
    <location>
        <begin position="143"/>
        <end position="176"/>
    </location>
</feature>
<accession>M4B3Y8</accession>
<reference evidence="2" key="2">
    <citation type="submission" date="2015-06" db="UniProtKB">
        <authorList>
            <consortium name="EnsemblProtists"/>
        </authorList>
    </citation>
    <scope>IDENTIFICATION</scope>
    <source>
        <strain evidence="2">Emoy2</strain>
    </source>
</reference>
<dbReference type="Proteomes" id="UP000011713">
    <property type="component" value="Unassembled WGS sequence"/>
</dbReference>
<reference evidence="3" key="1">
    <citation type="journal article" date="2010" name="Science">
        <title>Signatures of adaptation to obligate biotrophy in the Hyaloperonospora arabidopsidis genome.</title>
        <authorList>
            <person name="Baxter L."/>
            <person name="Tripathy S."/>
            <person name="Ishaque N."/>
            <person name="Boot N."/>
            <person name="Cabral A."/>
            <person name="Kemen E."/>
            <person name="Thines M."/>
            <person name="Ah-Fong A."/>
            <person name="Anderson R."/>
            <person name="Badejoko W."/>
            <person name="Bittner-Eddy P."/>
            <person name="Boore J.L."/>
            <person name="Chibucos M.C."/>
            <person name="Coates M."/>
            <person name="Dehal P."/>
            <person name="Delehaunty K."/>
            <person name="Dong S."/>
            <person name="Downton P."/>
            <person name="Dumas B."/>
            <person name="Fabro G."/>
            <person name="Fronick C."/>
            <person name="Fuerstenberg S.I."/>
            <person name="Fulton L."/>
            <person name="Gaulin E."/>
            <person name="Govers F."/>
            <person name="Hughes L."/>
            <person name="Humphray S."/>
            <person name="Jiang R.H."/>
            <person name="Judelson H."/>
            <person name="Kamoun S."/>
            <person name="Kyung K."/>
            <person name="Meijer H."/>
            <person name="Minx P."/>
            <person name="Morris P."/>
            <person name="Nelson J."/>
            <person name="Phuntumart V."/>
            <person name="Qutob D."/>
            <person name="Rehmany A."/>
            <person name="Rougon-Cardoso A."/>
            <person name="Ryden P."/>
            <person name="Torto-Alalibo T."/>
            <person name="Studholme D."/>
            <person name="Wang Y."/>
            <person name="Win J."/>
            <person name="Wood J."/>
            <person name="Clifton S.W."/>
            <person name="Rogers J."/>
            <person name="Van den Ackerveken G."/>
            <person name="Jones J.D."/>
            <person name="McDowell J.M."/>
            <person name="Beynon J."/>
            <person name="Tyler B.M."/>
        </authorList>
    </citation>
    <scope>NUCLEOTIDE SEQUENCE [LARGE SCALE GENOMIC DNA]</scope>
    <source>
        <strain evidence="3">Emoy2</strain>
    </source>
</reference>
<organism evidence="2 3">
    <name type="scientific">Hyaloperonospora arabidopsidis (strain Emoy2)</name>
    <name type="common">Downy mildew agent</name>
    <name type="synonym">Peronospora arabidopsidis</name>
    <dbReference type="NCBI Taxonomy" id="559515"/>
    <lineage>
        <taxon>Eukaryota</taxon>
        <taxon>Sar</taxon>
        <taxon>Stramenopiles</taxon>
        <taxon>Oomycota</taxon>
        <taxon>Peronosporomycetes</taxon>
        <taxon>Peronosporales</taxon>
        <taxon>Peronosporaceae</taxon>
        <taxon>Hyaloperonospora</taxon>
    </lineage>
</organism>
<keyword evidence="1" id="KW-0812">Transmembrane</keyword>